<dbReference type="InterPro" id="IPR015915">
    <property type="entry name" value="Kelch-typ_b-propeller"/>
</dbReference>
<dbReference type="Gene3D" id="2.120.10.80">
    <property type="entry name" value="Kelch-type beta propeller"/>
    <property type="match status" value="1"/>
</dbReference>
<comment type="caution">
    <text evidence="3">The sequence shown here is derived from an EMBL/GenBank/DDBJ whole genome shotgun (WGS) entry which is preliminary data.</text>
</comment>
<name>A0AAD4SHS2_9MAGN</name>
<evidence type="ECO:0000313" key="4">
    <source>
        <dbReference type="Proteomes" id="UP001202328"/>
    </source>
</evidence>
<evidence type="ECO:0000256" key="1">
    <source>
        <dbReference type="ARBA" id="ARBA00022441"/>
    </source>
</evidence>
<dbReference type="AlphaFoldDB" id="A0AAD4SHS2"/>
<evidence type="ECO:0000313" key="3">
    <source>
        <dbReference type="EMBL" id="KAI3908230.1"/>
    </source>
</evidence>
<keyword evidence="4" id="KW-1185">Reference proteome</keyword>
<reference evidence="3" key="1">
    <citation type="submission" date="2022-04" db="EMBL/GenBank/DDBJ databases">
        <title>A functionally conserved STORR gene fusion in Papaver species that diverged 16.8 million years ago.</title>
        <authorList>
            <person name="Catania T."/>
        </authorList>
    </citation>
    <scope>NUCLEOTIDE SEQUENCE</scope>
    <source>
        <strain evidence="3">S-188037</strain>
    </source>
</reference>
<accession>A0AAD4SHS2</accession>
<protein>
    <recommendedName>
        <fullName evidence="5">F-box/kelch-repeat protein</fullName>
    </recommendedName>
</protein>
<evidence type="ECO:0000256" key="2">
    <source>
        <dbReference type="ARBA" id="ARBA00022737"/>
    </source>
</evidence>
<dbReference type="Proteomes" id="UP001202328">
    <property type="component" value="Unassembled WGS sequence"/>
</dbReference>
<organism evidence="3 4">
    <name type="scientific">Papaver atlanticum</name>
    <dbReference type="NCBI Taxonomy" id="357466"/>
    <lineage>
        <taxon>Eukaryota</taxon>
        <taxon>Viridiplantae</taxon>
        <taxon>Streptophyta</taxon>
        <taxon>Embryophyta</taxon>
        <taxon>Tracheophyta</taxon>
        <taxon>Spermatophyta</taxon>
        <taxon>Magnoliopsida</taxon>
        <taxon>Ranunculales</taxon>
        <taxon>Papaveraceae</taxon>
        <taxon>Papaveroideae</taxon>
        <taxon>Papaver</taxon>
    </lineage>
</organism>
<dbReference type="PANTHER" id="PTHR46344">
    <property type="entry name" value="OS02G0202900 PROTEIN"/>
    <property type="match status" value="1"/>
</dbReference>
<dbReference type="SUPFAM" id="SSF117281">
    <property type="entry name" value="Kelch motif"/>
    <property type="match status" value="1"/>
</dbReference>
<dbReference type="PANTHER" id="PTHR46344:SF26">
    <property type="entry name" value="F-BOX DOMAIN-CONTAINING PROTEIN"/>
    <property type="match status" value="1"/>
</dbReference>
<evidence type="ECO:0008006" key="5">
    <source>
        <dbReference type="Google" id="ProtNLM"/>
    </source>
</evidence>
<keyword evidence="1" id="KW-0880">Kelch repeat</keyword>
<proteinExistence type="predicted"/>
<dbReference type="EMBL" id="JAJJMB010010520">
    <property type="protein sequence ID" value="KAI3908230.1"/>
    <property type="molecule type" value="Genomic_DNA"/>
</dbReference>
<sequence>MNETNSEEAVQIQQTHTPLLTQSLAESWIYVLCRDKDDRLERSCLYVLDPISLKRCWKLVPILPDQCLKRKGMAFEVLGNKVCLLGGCGWFEDATDEVYCDDASRNTWDTAAPLSTARLEFLFHLINSIFLCVFACEALNEKLYAIGGVGSNLSDPHSWDMYDPATNNSFVLDGKICIRCGVSSTMPSNVYVVHANKDLVSAIVVEGNMYVLDQSSGTRLMMWVKRVEMWIAVGRLSPLLTRPPCRLGPSTVSFDVSRAGNVEGLMVSSSIPRLAGDDDVICCIVLSI</sequence>
<keyword evidence="2" id="KW-0677">Repeat</keyword>
<gene>
    <name evidence="3" type="ORF">MKW98_029531</name>
</gene>